<evidence type="ECO:0000259" key="4">
    <source>
        <dbReference type="Pfam" id="PF19290"/>
    </source>
</evidence>
<dbReference type="Pfam" id="PF19289">
    <property type="entry name" value="PmbA_TldD_3rd"/>
    <property type="match status" value="1"/>
</dbReference>
<accession>A0A564WG12</accession>
<evidence type="ECO:0000313" key="5">
    <source>
        <dbReference type="EMBL" id="VUX46424.1"/>
    </source>
</evidence>
<feature type="domain" description="Metalloprotease TldD/E C-terminal" evidence="3">
    <location>
        <begin position="242"/>
        <end position="457"/>
    </location>
</feature>
<comment type="similarity">
    <text evidence="1">Belongs to the peptidase U62 family.</text>
</comment>
<feature type="domain" description="Metalloprotease TldD/E N-terminal" evidence="2">
    <location>
        <begin position="37"/>
        <end position="101"/>
    </location>
</feature>
<dbReference type="GO" id="GO:0006508">
    <property type="term" value="P:proteolysis"/>
    <property type="evidence" value="ECO:0007669"/>
    <property type="project" value="InterPro"/>
</dbReference>
<evidence type="ECO:0000259" key="3">
    <source>
        <dbReference type="Pfam" id="PF19289"/>
    </source>
</evidence>
<evidence type="ECO:0000259" key="2">
    <source>
        <dbReference type="Pfam" id="PF01523"/>
    </source>
</evidence>
<dbReference type="PANTHER" id="PTHR43421">
    <property type="entry name" value="METALLOPROTEASE PMBA"/>
    <property type="match status" value="1"/>
</dbReference>
<evidence type="ECO:0000313" key="6">
    <source>
        <dbReference type="Proteomes" id="UP000326641"/>
    </source>
</evidence>
<dbReference type="Pfam" id="PF19290">
    <property type="entry name" value="PmbA_TldD_2nd"/>
    <property type="match status" value="1"/>
</dbReference>
<reference evidence="5" key="1">
    <citation type="submission" date="2018-11" db="EMBL/GenBank/DDBJ databases">
        <authorList>
            <person name="Onetto C."/>
        </authorList>
    </citation>
    <scope>NUCLEOTIDE SEQUENCE [LARGE SCALE GENOMIC DNA]</scope>
</reference>
<organism evidence="5 6">
    <name type="scientific">Candidatus Defluviicoccus seviourii</name>
    <dbReference type="NCBI Taxonomy" id="2565273"/>
    <lineage>
        <taxon>Bacteria</taxon>
        <taxon>Pseudomonadati</taxon>
        <taxon>Pseudomonadota</taxon>
        <taxon>Alphaproteobacteria</taxon>
        <taxon>Rhodospirillales</taxon>
        <taxon>Rhodospirillaceae</taxon>
        <taxon>Defluviicoccus</taxon>
    </lineage>
</organism>
<dbReference type="InterPro" id="IPR047657">
    <property type="entry name" value="PmbA"/>
</dbReference>
<dbReference type="Gene3D" id="3.30.2290.10">
    <property type="entry name" value="PmbA/TldD superfamily"/>
    <property type="match status" value="1"/>
</dbReference>
<gene>
    <name evidence="5" type="ORF">DF3PA_210037</name>
</gene>
<dbReference type="PANTHER" id="PTHR43421:SF1">
    <property type="entry name" value="METALLOPROTEASE PMBA"/>
    <property type="match status" value="1"/>
</dbReference>
<dbReference type="InterPro" id="IPR035068">
    <property type="entry name" value="TldD/PmbA_N"/>
</dbReference>
<comment type="caution">
    <text evidence="5">The sequence shown here is derived from an EMBL/GenBank/DDBJ whole genome shotgun (WGS) entry which is preliminary data.</text>
</comment>
<evidence type="ECO:0000256" key="1">
    <source>
        <dbReference type="ARBA" id="ARBA00005836"/>
    </source>
</evidence>
<proteinExistence type="inferred from homology"/>
<keyword evidence="6" id="KW-1185">Reference proteome</keyword>
<dbReference type="Proteomes" id="UP000326641">
    <property type="component" value="Unassembled WGS sequence"/>
</dbReference>
<dbReference type="InterPro" id="IPR045569">
    <property type="entry name" value="Metalloprtase-TldD/E_C"/>
</dbReference>
<dbReference type="InterPro" id="IPR002510">
    <property type="entry name" value="Metalloprtase-TldD/E_N"/>
</dbReference>
<dbReference type="AlphaFoldDB" id="A0A564WG12"/>
<name>A0A564WG12_9PROT</name>
<sequence>MGLTSIVGLPEEPSAAAALDDLNGLIQRALAAGAEAADAELVHARSLAVSCRLGKQETLERAESTEIGLRVFLGRRQAIVSTSDLSADALGTLVERALAVAACVPEDPFCGLAAPHEVAGDAVDVDAFCPAEPTVESLSAKALACEAAALDVVGVTNAEGAEASWGMDVILLAGSNGMARAHRRSRHGLSVSVLAGAGTAMERDYDSAAAVYEDDLPAAAALGRTAGERAVRRLHPRKATTAKVPVVYEQRAARSLLGHLAMAINGSAVARGTTFLKDRLGELIFSPEITITDDPLRRRGLRSRPFDAEGLAAQPMDLVDQGRLTAWLLDLRSARQLGLASNGRATRGPSSPPSPSASNLYLAAGAVTPQELMADIREGLLVSELIGFGVNGVTGDYSRGASGYWIVNGEPAYPVSEVTVSGNLIDMFARLSAASDLTFRYGIDAPTVRIDGMTVAGR</sequence>
<dbReference type="EMBL" id="UXAT02000014">
    <property type="protein sequence ID" value="VUX46424.1"/>
    <property type="molecule type" value="Genomic_DNA"/>
</dbReference>
<dbReference type="InterPro" id="IPR045570">
    <property type="entry name" value="Metalloprtase-TldD/E_cen_dom"/>
</dbReference>
<dbReference type="SUPFAM" id="SSF111283">
    <property type="entry name" value="Putative modulator of DNA gyrase, PmbA/TldD"/>
    <property type="match status" value="1"/>
</dbReference>
<dbReference type="GO" id="GO:0005829">
    <property type="term" value="C:cytosol"/>
    <property type="evidence" value="ECO:0007669"/>
    <property type="project" value="TreeGrafter"/>
</dbReference>
<dbReference type="Pfam" id="PF01523">
    <property type="entry name" value="PmbA_TldD_1st"/>
    <property type="match status" value="1"/>
</dbReference>
<feature type="domain" description="Metalloprotease TldD/E central" evidence="4">
    <location>
        <begin position="130"/>
        <end position="234"/>
    </location>
</feature>
<protein>
    <submittedName>
        <fullName evidence="5">Modulator protein</fullName>
    </submittedName>
</protein>
<dbReference type="GO" id="GO:0008237">
    <property type="term" value="F:metallopeptidase activity"/>
    <property type="evidence" value="ECO:0007669"/>
    <property type="project" value="InterPro"/>
</dbReference>
<dbReference type="InterPro" id="IPR036059">
    <property type="entry name" value="TldD/PmbA_sf"/>
</dbReference>